<keyword evidence="4" id="KW-1185">Reference proteome</keyword>
<feature type="compositionally biased region" description="Basic residues" evidence="1">
    <location>
        <begin position="31"/>
        <end position="43"/>
    </location>
</feature>
<dbReference type="SUPFAM" id="SSF54695">
    <property type="entry name" value="POZ domain"/>
    <property type="match status" value="1"/>
</dbReference>
<feature type="compositionally biased region" description="Polar residues" evidence="1">
    <location>
        <begin position="1"/>
        <end position="24"/>
    </location>
</feature>
<feature type="domain" description="BTB" evidence="2">
    <location>
        <begin position="73"/>
        <end position="157"/>
    </location>
</feature>
<evidence type="ECO:0000313" key="4">
    <source>
        <dbReference type="Proteomes" id="UP001642482"/>
    </source>
</evidence>
<proteinExistence type="predicted"/>
<dbReference type="CDD" id="cd18186">
    <property type="entry name" value="BTB_POZ_ZBTB_KLHL-like"/>
    <property type="match status" value="1"/>
</dbReference>
<protein>
    <recommendedName>
        <fullName evidence="2">BTB domain-containing protein</fullName>
    </recommendedName>
</protein>
<evidence type="ECO:0000256" key="1">
    <source>
        <dbReference type="SAM" id="MobiDB-lite"/>
    </source>
</evidence>
<dbReference type="PROSITE" id="PS50097">
    <property type="entry name" value="BTB"/>
    <property type="match status" value="1"/>
</dbReference>
<dbReference type="EMBL" id="CAWUHD010000126">
    <property type="protein sequence ID" value="CAK7233777.1"/>
    <property type="molecule type" value="Genomic_DNA"/>
</dbReference>
<accession>A0ABP0CQB2</accession>
<dbReference type="PANTHER" id="PTHR47843">
    <property type="entry name" value="BTB DOMAIN-CONTAINING PROTEIN-RELATED"/>
    <property type="match status" value="1"/>
</dbReference>
<evidence type="ECO:0000313" key="3">
    <source>
        <dbReference type="EMBL" id="CAK7233777.1"/>
    </source>
</evidence>
<dbReference type="InterPro" id="IPR000210">
    <property type="entry name" value="BTB/POZ_dom"/>
</dbReference>
<dbReference type="Proteomes" id="UP001642482">
    <property type="component" value="Unassembled WGS sequence"/>
</dbReference>
<dbReference type="InterPro" id="IPR011333">
    <property type="entry name" value="SKP1/BTB/POZ_sf"/>
</dbReference>
<dbReference type="Gene3D" id="3.30.710.10">
    <property type="entry name" value="Potassium Channel Kv1.1, Chain A"/>
    <property type="match status" value="1"/>
</dbReference>
<sequence>MFSRSQNKSFSKSQKIGKSGSASFSKDAGVHKVRRHDSARLGRRPPTIGSAAGFSAIADQTSPASQPPTMTSAIVTLVVGREQRIFAAHEDILCASPFFQQALHNQALYYEPHSPFASPTMSSPGSPGSATASKRIALPDDEPEIFSCVLEYLYKGDYYPRLLHNKRRNSWELERPESSTSDKTAEASIFHHPIDGDLLKDTVIYCTADRFGLDELKRISLRKQGLQSGIPCSTILASARYAYAHTPDTDSKLRAHYLALIIRSRSTFKRSGTMQLEMYNGGSQLFFDLFVALCNHVDDISSAQSPRSNRY</sequence>
<gene>
    <name evidence="3" type="ORF">SEUCBS140593_008714</name>
</gene>
<organism evidence="3 4">
    <name type="scientific">Sporothrix eucalyptigena</name>
    <dbReference type="NCBI Taxonomy" id="1812306"/>
    <lineage>
        <taxon>Eukaryota</taxon>
        <taxon>Fungi</taxon>
        <taxon>Dikarya</taxon>
        <taxon>Ascomycota</taxon>
        <taxon>Pezizomycotina</taxon>
        <taxon>Sordariomycetes</taxon>
        <taxon>Sordariomycetidae</taxon>
        <taxon>Ophiostomatales</taxon>
        <taxon>Ophiostomataceae</taxon>
        <taxon>Sporothrix</taxon>
    </lineage>
</organism>
<reference evidence="3 4" key="1">
    <citation type="submission" date="2024-01" db="EMBL/GenBank/DDBJ databases">
        <authorList>
            <person name="Allen C."/>
            <person name="Tagirdzhanova G."/>
        </authorList>
    </citation>
    <scope>NUCLEOTIDE SEQUENCE [LARGE SCALE GENOMIC DNA]</scope>
</reference>
<feature type="region of interest" description="Disordered" evidence="1">
    <location>
        <begin position="1"/>
        <end position="46"/>
    </location>
</feature>
<comment type="caution">
    <text evidence="3">The sequence shown here is derived from an EMBL/GenBank/DDBJ whole genome shotgun (WGS) entry which is preliminary data.</text>
</comment>
<evidence type="ECO:0000259" key="2">
    <source>
        <dbReference type="PROSITE" id="PS50097"/>
    </source>
</evidence>
<dbReference type="PANTHER" id="PTHR47843:SF7">
    <property type="entry name" value="BTB DOMAIN-CONTAINING PROTEIN"/>
    <property type="match status" value="1"/>
</dbReference>
<name>A0ABP0CQB2_9PEZI</name>